<keyword evidence="3" id="KW-1185">Reference proteome</keyword>
<gene>
    <name evidence="2" type="ORF">Ahu01nite_044240</name>
</gene>
<dbReference type="Proteomes" id="UP000603200">
    <property type="component" value="Unassembled WGS sequence"/>
</dbReference>
<sequence>MTVPGNNLIQAVFALAFVIASGYAAGRIHQWYKQGLDRDRAYRTGYDRASHSMFDMAIRKRRQNPGAAPAPAEDTPVAEPPAKSRRSHLVGHARRQIFADPAQGGNGRRRRRARDQE</sequence>
<evidence type="ECO:0000313" key="2">
    <source>
        <dbReference type="EMBL" id="GIE21322.1"/>
    </source>
</evidence>
<feature type="region of interest" description="Disordered" evidence="1">
    <location>
        <begin position="59"/>
        <end position="117"/>
    </location>
</feature>
<comment type="caution">
    <text evidence="2">The sequence shown here is derived from an EMBL/GenBank/DDBJ whole genome shotgun (WGS) entry which is preliminary data.</text>
</comment>
<protein>
    <submittedName>
        <fullName evidence="2">Uncharacterized protein</fullName>
    </submittedName>
</protein>
<feature type="compositionally biased region" description="Basic residues" evidence="1">
    <location>
        <begin position="83"/>
        <end position="95"/>
    </location>
</feature>
<name>A0ABQ3ZT07_9ACTN</name>
<dbReference type="EMBL" id="BOMN01000056">
    <property type="protein sequence ID" value="GIE21322.1"/>
    <property type="molecule type" value="Genomic_DNA"/>
</dbReference>
<proteinExistence type="predicted"/>
<evidence type="ECO:0000313" key="3">
    <source>
        <dbReference type="Proteomes" id="UP000603200"/>
    </source>
</evidence>
<dbReference type="RefSeq" id="WP_203838447.1">
    <property type="nucleotide sequence ID" value="NZ_BAAATV010000026.1"/>
</dbReference>
<feature type="compositionally biased region" description="Basic residues" evidence="1">
    <location>
        <begin position="107"/>
        <end position="117"/>
    </location>
</feature>
<accession>A0ABQ3ZT07</accession>
<organism evidence="2 3">
    <name type="scientific">Winogradskya humida</name>
    <dbReference type="NCBI Taxonomy" id="113566"/>
    <lineage>
        <taxon>Bacteria</taxon>
        <taxon>Bacillati</taxon>
        <taxon>Actinomycetota</taxon>
        <taxon>Actinomycetes</taxon>
        <taxon>Micromonosporales</taxon>
        <taxon>Micromonosporaceae</taxon>
        <taxon>Winogradskya</taxon>
    </lineage>
</organism>
<evidence type="ECO:0000256" key="1">
    <source>
        <dbReference type="SAM" id="MobiDB-lite"/>
    </source>
</evidence>
<reference evidence="2 3" key="1">
    <citation type="submission" date="2021-01" db="EMBL/GenBank/DDBJ databases">
        <title>Whole genome shotgun sequence of Actinoplanes humidus NBRC 14915.</title>
        <authorList>
            <person name="Komaki H."/>
            <person name="Tamura T."/>
        </authorList>
    </citation>
    <scope>NUCLEOTIDE SEQUENCE [LARGE SCALE GENOMIC DNA]</scope>
    <source>
        <strain evidence="2 3">NBRC 14915</strain>
    </source>
</reference>